<evidence type="ECO:0000313" key="11">
    <source>
        <dbReference type="Proteomes" id="UP000008680"/>
    </source>
</evidence>
<dbReference type="NCBIfam" id="NF002204">
    <property type="entry name" value="PRK01077.1"/>
    <property type="match status" value="1"/>
</dbReference>
<keyword evidence="4" id="KW-0547">Nucleotide-binding</keyword>
<dbReference type="Gene3D" id="3.40.50.880">
    <property type="match status" value="1"/>
</dbReference>
<dbReference type="GO" id="GO:0042242">
    <property type="term" value="F:cobyrinic acid a,c-diamide synthase activity"/>
    <property type="evidence" value="ECO:0007669"/>
    <property type="project" value="InterPro"/>
</dbReference>
<keyword evidence="2" id="KW-0169">Cobalamin biosynthesis</keyword>
<gene>
    <name evidence="10" type="primary">cbiA3</name>
    <name evidence="10" type="ordered locus">mru_0893</name>
</gene>
<dbReference type="SUPFAM" id="SSF52540">
    <property type="entry name" value="P-loop containing nucleoside triphosphate hydrolases"/>
    <property type="match status" value="1"/>
</dbReference>
<sequence length="453" mass="50717">MNRFLISGTSSNCGKTTITMALLAAFKNRGLDIASFKSGPDYIDPMFHRKVFNVKTHNLDPYFCTEEMLCEQFIRNKGNDLSIIEGAMGFYDGIGVEGRASAWEVAKSIKAPAVLILDAKGMSNSAAAIIKGFKEFKEDSMVEGVIFNNISPMLYPLLRDIVESIGIKAYGFLPRREEYSIGSRNLGLITADEIQDIKDKINGLSQLAEEYIDLDGLYELAKSAPELKTNDFIGEVLTDSQNEESADSSNKPRIAVSRDKAFCFMYEENIEILEDLGCEVVYFSPLEDKKLPDNISGLYLCGGYPELYKEELSNNKDLCSSLKEIISNGIPTIAECGGFMYLHDSIENVPMVGFIKGNCIKTDKLQRFGYIEIKALKDNLLCSENDSIRVHEFHYYDSENCGEDFMAKKASNGLEYLCCHGSDSLYAGFPHIYLPANPDFARSFVRNARNWKH</sequence>
<dbReference type="NCBIfam" id="TIGR00379">
    <property type="entry name" value="cobB"/>
    <property type="match status" value="1"/>
</dbReference>
<keyword evidence="6" id="KW-0460">Magnesium</keyword>
<reference evidence="10 11" key="1">
    <citation type="journal article" date="2010" name="PLoS ONE">
        <title>The genome sequence of the rumen methanogen Methanobrevibacter ruminantium reveals new possibilities for controlling ruminant methane emissions.</title>
        <authorList>
            <person name="Leahy S.C."/>
            <person name="Kelly W.J."/>
            <person name="Altermann E."/>
            <person name="Ronimus R.S."/>
            <person name="Yeoman C.J."/>
            <person name="Pacheco D.M."/>
            <person name="Li D."/>
            <person name="Kong Z."/>
            <person name="McTavish S."/>
            <person name="Sang C."/>
            <person name="Lambie S.C."/>
            <person name="Janssen P.H."/>
            <person name="Dey D."/>
            <person name="Attwood G.T."/>
        </authorList>
    </citation>
    <scope>NUCLEOTIDE SEQUENCE [LARGE SCALE GENOMIC DNA]</scope>
    <source>
        <strain evidence="11">ATCC 35063 / DSM 1093 / JCM 13430 / OCM 146 / M1</strain>
    </source>
</reference>
<comment type="cofactor">
    <cofactor evidence="1">
        <name>Mg(2+)</name>
        <dbReference type="ChEBI" id="CHEBI:18420"/>
    </cofactor>
</comment>
<dbReference type="EMBL" id="CP001719">
    <property type="protein sequence ID" value="ADC46744.1"/>
    <property type="molecule type" value="Genomic_DNA"/>
</dbReference>
<dbReference type="Gene3D" id="3.40.50.300">
    <property type="entry name" value="P-loop containing nucleotide triphosphate hydrolases"/>
    <property type="match status" value="2"/>
</dbReference>
<dbReference type="CDD" id="cd03130">
    <property type="entry name" value="GATase1_CobB"/>
    <property type="match status" value="1"/>
</dbReference>
<dbReference type="InterPro" id="IPR027417">
    <property type="entry name" value="P-loop_NTPase"/>
</dbReference>
<dbReference type="InterPro" id="IPR029062">
    <property type="entry name" value="Class_I_gatase-like"/>
</dbReference>
<dbReference type="OrthoDB" id="8896at2157"/>
<keyword evidence="5" id="KW-0067">ATP-binding</keyword>
<keyword evidence="7" id="KW-0315">Glutamine amidotransferase</keyword>
<dbReference type="PANTHER" id="PTHR43873">
    <property type="entry name" value="COBYRINATE A,C-DIAMIDE SYNTHASE"/>
    <property type="match status" value="1"/>
</dbReference>
<keyword evidence="11" id="KW-1185">Reference proteome</keyword>
<evidence type="ECO:0000256" key="3">
    <source>
        <dbReference type="ARBA" id="ARBA00022598"/>
    </source>
</evidence>
<dbReference type="AlphaFoldDB" id="D3E2I3"/>
<evidence type="ECO:0000256" key="4">
    <source>
        <dbReference type="ARBA" id="ARBA00022741"/>
    </source>
</evidence>
<dbReference type="STRING" id="634498.mru_0893"/>
<dbReference type="InterPro" id="IPR004484">
    <property type="entry name" value="CbiA/CobB_synth"/>
</dbReference>
<evidence type="ECO:0000256" key="5">
    <source>
        <dbReference type="ARBA" id="ARBA00022840"/>
    </source>
</evidence>
<dbReference type="RefSeq" id="WP_012955695.1">
    <property type="nucleotide sequence ID" value="NC_013790.1"/>
</dbReference>
<keyword evidence="3 10" id="KW-0436">Ligase</keyword>
<dbReference type="PANTHER" id="PTHR43873:SF1">
    <property type="entry name" value="COBYRINATE A,C-DIAMIDE SYNTHASE"/>
    <property type="match status" value="1"/>
</dbReference>
<evidence type="ECO:0000313" key="10">
    <source>
        <dbReference type="EMBL" id="ADC46744.1"/>
    </source>
</evidence>
<dbReference type="Proteomes" id="UP000008680">
    <property type="component" value="Chromosome"/>
</dbReference>
<evidence type="ECO:0000256" key="2">
    <source>
        <dbReference type="ARBA" id="ARBA00022573"/>
    </source>
</evidence>
<dbReference type="Pfam" id="PF07685">
    <property type="entry name" value="GATase_3"/>
    <property type="match status" value="1"/>
</dbReference>
<dbReference type="Pfam" id="PF01656">
    <property type="entry name" value="CbiA"/>
    <property type="match status" value="1"/>
</dbReference>
<organism evidence="10 11">
    <name type="scientific">Methanobrevibacter ruminantium (strain ATCC 35063 / DSM 1093 / JCM 13430 / OCM 146 / M1)</name>
    <name type="common">Methanobacterium ruminantium</name>
    <dbReference type="NCBI Taxonomy" id="634498"/>
    <lineage>
        <taxon>Archaea</taxon>
        <taxon>Methanobacteriati</taxon>
        <taxon>Methanobacteriota</taxon>
        <taxon>Methanomada group</taxon>
        <taxon>Methanobacteria</taxon>
        <taxon>Methanobacteriales</taxon>
        <taxon>Methanobacteriaceae</taxon>
        <taxon>Methanobrevibacter</taxon>
    </lineage>
</organism>
<evidence type="ECO:0000259" key="8">
    <source>
        <dbReference type="Pfam" id="PF01656"/>
    </source>
</evidence>
<dbReference type="SUPFAM" id="SSF52317">
    <property type="entry name" value="Class I glutamine amidotransferase-like"/>
    <property type="match status" value="1"/>
</dbReference>
<proteinExistence type="predicted"/>
<name>D3E2I3_METRM</name>
<evidence type="ECO:0000256" key="6">
    <source>
        <dbReference type="ARBA" id="ARBA00022842"/>
    </source>
</evidence>
<evidence type="ECO:0000256" key="7">
    <source>
        <dbReference type="ARBA" id="ARBA00022962"/>
    </source>
</evidence>
<dbReference type="EC" id="6.3.1.-" evidence="10"/>
<evidence type="ECO:0000256" key="1">
    <source>
        <dbReference type="ARBA" id="ARBA00001946"/>
    </source>
</evidence>
<dbReference type="eggNOG" id="arCOG00106">
    <property type="taxonomic scope" value="Archaea"/>
</dbReference>
<dbReference type="GO" id="GO:0009236">
    <property type="term" value="P:cobalamin biosynthetic process"/>
    <property type="evidence" value="ECO:0007669"/>
    <property type="project" value="UniProtKB-KW"/>
</dbReference>
<dbReference type="GeneID" id="8770544"/>
<feature type="domain" description="CobB/CobQ-like glutamine amidotransferase" evidence="9">
    <location>
        <begin position="253"/>
        <end position="397"/>
    </location>
</feature>
<dbReference type="GO" id="GO:0005524">
    <property type="term" value="F:ATP binding"/>
    <property type="evidence" value="ECO:0007669"/>
    <property type="project" value="UniProtKB-KW"/>
</dbReference>
<protein>
    <submittedName>
        <fullName evidence="10">Cobyrinic acid a,c-diamide synthase CbiA3</fullName>
        <ecNumber evidence="10">6.3.1.-</ecNumber>
    </submittedName>
</protein>
<accession>D3E2I3</accession>
<dbReference type="HOGENOM" id="CLU_022752_2_0_2"/>
<dbReference type="InterPro" id="IPR011698">
    <property type="entry name" value="GATase_3"/>
</dbReference>
<dbReference type="InterPro" id="IPR002586">
    <property type="entry name" value="CobQ/CobB/MinD/ParA_Nub-bd_dom"/>
</dbReference>
<evidence type="ECO:0000259" key="9">
    <source>
        <dbReference type="Pfam" id="PF07685"/>
    </source>
</evidence>
<dbReference type="PROSITE" id="PS51274">
    <property type="entry name" value="GATASE_COBBQ"/>
    <property type="match status" value="1"/>
</dbReference>
<feature type="domain" description="CobQ/CobB/MinD/ParA nucleotide binding" evidence="8">
    <location>
        <begin position="5"/>
        <end position="180"/>
    </location>
</feature>
<dbReference type="KEGG" id="mru:mru_0893"/>
<dbReference type="PATRIC" id="fig|634498.28.peg.894"/>